<comment type="subcellular location">
    <subcellularLocation>
        <location evidence="1 4">Bacterial flagellum basal body</location>
    </subcellularLocation>
</comment>
<dbReference type="GO" id="GO:0005198">
    <property type="term" value="F:structural molecule activity"/>
    <property type="evidence" value="ECO:0007669"/>
    <property type="project" value="UniProtKB-UniRule"/>
</dbReference>
<dbReference type="GO" id="GO:0009425">
    <property type="term" value="C:bacterial-type flagellum basal body"/>
    <property type="evidence" value="ECO:0007669"/>
    <property type="project" value="UniProtKB-SubCell"/>
</dbReference>
<keyword evidence="7" id="KW-1185">Reference proteome</keyword>
<dbReference type="InterPro" id="IPR001624">
    <property type="entry name" value="FliE"/>
</dbReference>
<comment type="caution">
    <text evidence="6">The sequence shown here is derived from an EMBL/GenBank/DDBJ whole genome shotgun (WGS) entry which is preliminary data.</text>
</comment>
<keyword evidence="6" id="KW-0966">Cell projection</keyword>
<dbReference type="PRINTS" id="PR01006">
    <property type="entry name" value="FLGHOOKFLIE"/>
</dbReference>
<evidence type="ECO:0000256" key="5">
    <source>
        <dbReference type="NCBIfam" id="TIGR00205"/>
    </source>
</evidence>
<protein>
    <recommendedName>
        <fullName evidence="4 5">Flagellar hook-basal body complex protein FliE</fullName>
    </recommendedName>
</protein>
<proteinExistence type="inferred from homology"/>
<dbReference type="HAMAP" id="MF_00724">
    <property type="entry name" value="FliE"/>
    <property type="match status" value="1"/>
</dbReference>
<evidence type="ECO:0000256" key="1">
    <source>
        <dbReference type="ARBA" id="ARBA00004117"/>
    </source>
</evidence>
<dbReference type="EMBL" id="RCCJ01000001">
    <property type="protein sequence ID" value="RLJ71469.1"/>
    <property type="molecule type" value="Genomic_DNA"/>
</dbReference>
<keyword evidence="6" id="KW-0969">Cilium</keyword>
<dbReference type="GO" id="GO:0071973">
    <property type="term" value="P:bacterial-type flagellum-dependent cell motility"/>
    <property type="evidence" value="ECO:0007669"/>
    <property type="project" value="InterPro"/>
</dbReference>
<keyword evidence="3 4" id="KW-0975">Bacterial flagellum</keyword>
<organism evidence="6 7">
    <name type="scientific">Hydrogenivirga caldilitoris</name>
    <dbReference type="NCBI Taxonomy" id="246264"/>
    <lineage>
        <taxon>Bacteria</taxon>
        <taxon>Pseudomonadati</taxon>
        <taxon>Aquificota</taxon>
        <taxon>Aquificia</taxon>
        <taxon>Aquificales</taxon>
        <taxon>Aquificaceae</taxon>
        <taxon>Hydrogenivirga</taxon>
    </lineage>
</organism>
<sequence length="97" mass="11384">MEIRGINYKAFESFLKEKGREVKSPEDFADALKEFIQWVNDQQEKAKNVREAVLSGEDVPLHRMVIEFEKASVALNLMIEVRNRLLEGYQELLRMQV</sequence>
<dbReference type="PANTHER" id="PTHR34653:SF1">
    <property type="entry name" value="FLAGELLAR HOOK-BASAL BODY COMPLEX PROTEIN FLIE"/>
    <property type="match status" value="1"/>
</dbReference>
<evidence type="ECO:0000256" key="3">
    <source>
        <dbReference type="ARBA" id="ARBA00023143"/>
    </source>
</evidence>
<accession>A0A497XTQ5</accession>
<reference evidence="6 7" key="1">
    <citation type="submission" date="2018-10" db="EMBL/GenBank/DDBJ databases">
        <title>Genomic Encyclopedia of Archaeal and Bacterial Type Strains, Phase II (KMG-II): from individual species to whole genera.</title>
        <authorList>
            <person name="Goeker M."/>
        </authorList>
    </citation>
    <scope>NUCLEOTIDE SEQUENCE [LARGE SCALE GENOMIC DNA]</scope>
    <source>
        <strain evidence="6 7">DSM 16510</strain>
    </source>
</reference>
<dbReference type="AlphaFoldDB" id="A0A497XTQ5"/>
<evidence type="ECO:0000313" key="7">
    <source>
        <dbReference type="Proteomes" id="UP000267841"/>
    </source>
</evidence>
<dbReference type="NCBIfam" id="TIGR00205">
    <property type="entry name" value="fliE"/>
    <property type="match status" value="1"/>
</dbReference>
<dbReference type="PANTHER" id="PTHR34653">
    <property type="match status" value="1"/>
</dbReference>
<dbReference type="RefSeq" id="WP_121012880.1">
    <property type="nucleotide sequence ID" value="NZ_RCCJ01000001.1"/>
</dbReference>
<dbReference type="Proteomes" id="UP000267841">
    <property type="component" value="Unassembled WGS sequence"/>
</dbReference>
<evidence type="ECO:0000256" key="4">
    <source>
        <dbReference type="HAMAP-Rule" id="MF_00724"/>
    </source>
</evidence>
<evidence type="ECO:0000313" key="6">
    <source>
        <dbReference type="EMBL" id="RLJ71469.1"/>
    </source>
</evidence>
<dbReference type="Pfam" id="PF02049">
    <property type="entry name" value="FliE"/>
    <property type="match status" value="1"/>
</dbReference>
<keyword evidence="6" id="KW-0282">Flagellum</keyword>
<evidence type="ECO:0000256" key="2">
    <source>
        <dbReference type="ARBA" id="ARBA00009272"/>
    </source>
</evidence>
<comment type="similarity">
    <text evidence="2 4">Belongs to the FliE family.</text>
</comment>
<dbReference type="OrthoDB" id="9812413at2"/>
<dbReference type="GO" id="GO:0003774">
    <property type="term" value="F:cytoskeletal motor activity"/>
    <property type="evidence" value="ECO:0007669"/>
    <property type="project" value="InterPro"/>
</dbReference>
<gene>
    <name evidence="4" type="primary">fliE</name>
    <name evidence="6" type="ORF">BCF55_1771</name>
</gene>
<name>A0A497XTQ5_9AQUI</name>